<sequence>MTTPFDGLREELLLAGIKSSYVKRYLHELTQHFLDVRDQLERQGQSRILAEKIAFQRMGEPRHLAQAMIAQPKLRSLVASYPKTALVLAPLALLHLAILVLCLAAVSLGRVAEPAAAPQIGRMVTFLCNIGLPMLLGWIAVFLSLRQRLQAFWTVVGLAFLAFLSSAIDFRTMLPYVDQPGEIAVRIGDARMVMVSFFALLLSSLIPYCGLRGWLRR</sequence>
<evidence type="ECO:0000256" key="1">
    <source>
        <dbReference type="SAM" id="Phobius"/>
    </source>
</evidence>
<accession>A0A5N1JJW5</accession>
<evidence type="ECO:0000313" key="3">
    <source>
        <dbReference type="Proteomes" id="UP000327108"/>
    </source>
</evidence>
<name>A0A5N1JJW5_9HYPH</name>
<dbReference type="EMBL" id="VYXQ01000030">
    <property type="protein sequence ID" value="KAA9356138.1"/>
    <property type="molecule type" value="Genomic_DNA"/>
</dbReference>
<gene>
    <name evidence="2" type="ORF">F3W84_21780</name>
</gene>
<keyword evidence="1" id="KW-0812">Transmembrane</keyword>
<feature type="transmembrane region" description="Helical" evidence="1">
    <location>
        <begin position="190"/>
        <end position="211"/>
    </location>
</feature>
<keyword evidence="3" id="KW-1185">Reference proteome</keyword>
<comment type="caution">
    <text evidence="2">The sequence shown here is derived from an EMBL/GenBank/DDBJ whole genome shotgun (WGS) entry which is preliminary data.</text>
</comment>
<keyword evidence="1" id="KW-0472">Membrane</keyword>
<evidence type="ECO:0000313" key="2">
    <source>
        <dbReference type="EMBL" id="KAA9356138.1"/>
    </source>
</evidence>
<proteinExistence type="predicted"/>
<protein>
    <submittedName>
        <fullName evidence="2">Uncharacterized protein</fullName>
    </submittedName>
</protein>
<dbReference type="RefSeq" id="WP_151095681.1">
    <property type="nucleotide sequence ID" value="NZ_VYXQ01000030.1"/>
</dbReference>
<feature type="transmembrane region" description="Helical" evidence="1">
    <location>
        <begin position="120"/>
        <end position="145"/>
    </location>
</feature>
<dbReference type="Proteomes" id="UP000327108">
    <property type="component" value="Unassembled WGS sequence"/>
</dbReference>
<feature type="transmembrane region" description="Helical" evidence="1">
    <location>
        <begin position="85"/>
        <end position="108"/>
    </location>
</feature>
<feature type="transmembrane region" description="Helical" evidence="1">
    <location>
        <begin position="152"/>
        <end position="170"/>
    </location>
</feature>
<dbReference type="AlphaFoldDB" id="A0A5N1JJW5"/>
<reference evidence="2 3" key="1">
    <citation type="submission" date="2019-09" db="EMBL/GenBank/DDBJ databases">
        <title>Biological control of the noxious weed angled onion (Allium triquetrum) thwarted by endophytic bacteria in Victoria, Australia.</title>
        <authorList>
            <person name="Tehranchian P."/>
            <person name="Adair R.J."/>
            <person name="Van T.H."/>
            <person name="Morrison P.D."/>
            <person name="Williams H."/>
            <person name="Lawrie A.C."/>
        </authorList>
    </citation>
    <scope>NUCLEOTIDE SEQUENCE [LARGE SCALE GENOMIC DNA]</scope>
    <source>
        <strain evidence="2 3">RPTAtOch1</strain>
    </source>
</reference>
<organism evidence="2 3">
    <name type="scientific">Ochrobactrum quorumnocens</name>
    <dbReference type="NCBI Taxonomy" id="271865"/>
    <lineage>
        <taxon>Bacteria</taxon>
        <taxon>Pseudomonadati</taxon>
        <taxon>Pseudomonadota</taxon>
        <taxon>Alphaproteobacteria</taxon>
        <taxon>Hyphomicrobiales</taxon>
        <taxon>Brucellaceae</taxon>
        <taxon>Brucella/Ochrobactrum group</taxon>
        <taxon>Ochrobactrum</taxon>
    </lineage>
</organism>
<keyword evidence="1" id="KW-1133">Transmembrane helix</keyword>